<dbReference type="InterPro" id="IPR016032">
    <property type="entry name" value="Sig_transdc_resp-reg_C-effctor"/>
</dbReference>
<feature type="region of interest" description="Disordered" evidence="1">
    <location>
        <begin position="250"/>
        <end position="269"/>
    </location>
</feature>
<dbReference type="SMART" id="SM00421">
    <property type="entry name" value="HTH_LUXR"/>
    <property type="match status" value="1"/>
</dbReference>
<reference evidence="3 4" key="1">
    <citation type="submission" date="2023-03" db="EMBL/GenBank/DDBJ databases">
        <title>Roseibium porphyridii sp. nov. and Roseibium rhodosorbium sp. nov. isolated from marine algae, Porphyridium cruentum and Rhodosorus marinus, respectively.</title>
        <authorList>
            <person name="Lee M.W."/>
            <person name="Choi B.J."/>
            <person name="Lee J.K."/>
            <person name="Choi D.G."/>
            <person name="Baek J.H."/>
            <person name="Bayburt H."/>
            <person name="Kim J.M."/>
            <person name="Han D.M."/>
            <person name="Kim K.H."/>
            <person name="Jeon C.O."/>
        </authorList>
    </citation>
    <scope>NUCLEOTIDE SEQUENCE [LARGE SCALE GENOMIC DNA]</scope>
    <source>
        <strain evidence="3 4">KMA01</strain>
    </source>
</reference>
<dbReference type="SUPFAM" id="SSF46894">
    <property type="entry name" value="C-terminal effector domain of the bipartite response regulators"/>
    <property type="match status" value="1"/>
</dbReference>
<feature type="domain" description="HTH luxR-type" evidence="2">
    <location>
        <begin position="323"/>
        <end position="380"/>
    </location>
</feature>
<dbReference type="RefSeq" id="WP_265680835.1">
    <property type="nucleotide sequence ID" value="NZ_CP120863.1"/>
</dbReference>
<feature type="compositionally biased region" description="Polar residues" evidence="1">
    <location>
        <begin position="253"/>
        <end position="269"/>
    </location>
</feature>
<name>A0ABY8F4N9_9HYPH</name>
<dbReference type="Proteomes" id="UP001209803">
    <property type="component" value="Chromosome"/>
</dbReference>
<evidence type="ECO:0000259" key="2">
    <source>
        <dbReference type="SMART" id="SM00421"/>
    </source>
</evidence>
<evidence type="ECO:0000256" key="1">
    <source>
        <dbReference type="SAM" id="MobiDB-lite"/>
    </source>
</evidence>
<gene>
    <name evidence="3" type="ORF">K1718_22040</name>
</gene>
<dbReference type="InterPro" id="IPR036388">
    <property type="entry name" value="WH-like_DNA-bd_sf"/>
</dbReference>
<accession>A0ABY8F4N9</accession>
<proteinExistence type="predicted"/>
<evidence type="ECO:0000313" key="3">
    <source>
        <dbReference type="EMBL" id="WFE88815.1"/>
    </source>
</evidence>
<organism evidence="3 4">
    <name type="scientific">Roseibium porphyridii</name>
    <dbReference type="NCBI Taxonomy" id="2866279"/>
    <lineage>
        <taxon>Bacteria</taxon>
        <taxon>Pseudomonadati</taxon>
        <taxon>Pseudomonadota</taxon>
        <taxon>Alphaproteobacteria</taxon>
        <taxon>Hyphomicrobiales</taxon>
        <taxon>Stappiaceae</taxon>
        <taxon>Roseibium</taxon>
    </lineage>
</organism>
<evidence type="ECO:0000313" key="4">
    <source>
        <dbReference type="Proteomes" id="UP001209803"/>
    </source>
</evidence>
<dbReference type="InterPro" id="IPR000792">
    <property type="entry name" value="Tscrpt_reg_LuxR_C"/>
</dbReference>
<dbReference type="Gene3D" id="1.10.10.10">
    <property type="entry name" value="Winged helix-like DNA-binding domain superfamily/Winged helix DNA-binding domain"/>
    <property type="match status" value="1"/>
</dbReference>
<dbReference type="EMBL" id="CP120863">
    <property type="protein sequence ID" value="WFE88815.1"/>
    <property type="molecule type" value="Genomic_DNA"/>
</dbReference>
<sequence length="387" mass="42233">MELLLRVLECSTQSEAWPRILEAIDSSLGCKCFLSEFDDDGDPLSGFGGEAPARDFGAVLERIETEGGRTALQFLISEASLYYPYCKTALNRHTPGSNAVSSQDQPGAEDQLSVADAVPPFQQAPGLISPVWRGDRTTILFGCFFVEHTPETVDVAVASETFRRLTKAISPALSLHFQLEKERVGNLMQQVLLSSLDRSVILISADRNILAATPTGSTAFADIDAAEPRRGKLVVKNKLIEAALQDLSAECKSPQQNSKSPGNADQTRSVYVTTADNVPRRVAIEMVPPALADSGSTSTPWFLVSVSEPADLPEELEQVLQDRYDLSQSEAHLARNLTMTGSMNETVEHLGITRNTAKTHLRRIYEKTGAHTQLQLASLIYRLAGLF</sequence>
<keyword evidence="4" id="KW-1185">Reference proteome</keyword>
<protein>
    <submittedName>
        <fullName evidence="3">Helix-turn-helix transcriptional regulator</fullName>
    </submittedName>
</protein>